<sequence>MMAAQCENHRPGAAILRAMARLPGDAAAAGPQACRFHPRQAGFERPFRSADATHRCILPTEKNRATRGGAVFKHAGEDVRGDQ</sequence>
<accession>A0A1W6YWK2</accession>
<reference evidence="1 2" key="1">
    <citation type="submission" date="2017-05" db="EMBL/GenBank/DDBJ databases">
        <title>Complete and WGS of Bordetella genogroups.</title>
        <authorList>
            <person name="Spilker T."/>
            <person name="LiPuma J."/>
        </authorList>
    </citation>
    <scope>NUCLEOTIDE SEQUENCE [LARGE SCALE GENOMIC DNA]</scope>
    <source>
        <strain evidence="1 2">AU17164</strain>
    </source>
</reference>
<keyword evidence="2" id="KW-1185">Reference proteome</keyword>
<dbReference type="RefSeq" id="WP_086071594.1">
    <property type="nucleotide sequence ID" value="NZ_CP021109.1"/>
</dbReference>
<evidence type="ECO:0000313" key="1">
    <source>
        <dbReference type="EMBL" id="ARP85477.1"/>
    </source>
</evidence>
<dbReference type="EMBL" id="CP021109">
    <property type="protein sequence ID" value="ARP85477.1"/>
    <property type="molecule type" value="Genomic_DNA"/>
</dbReference>
<gene>
    <name evidence="1" type="ORF">CAL13_04040</name>
</gene>
<proteinExistence type="predicted"/>
<dbReference type="AlphaFoldDB" id="A0A1W6YWK2"/>
<organism evidence="1 2">
    <name type="scientific">Bordetella genomosp. 9</name>
    <dbReference type="NCBI Taxonomy" id="1416803"/>
    <lineage>
        <taxon>Bacteria</taxon>
        <taxon>Pseudomonadati</taxon>
        <taxon>Pseudomonadota</taxon>
        <taxon>Betaproteobacteria</taxon>
        <taxon>Burkholderiales</taxon>
        <taxon>Alcaligenaceae</taxon>
        <taxon>Bordetella</taxon>
    </lineage>
</organism>
<dbReference type="Proteomes" id="UP000194139">
    <property type="component" value="Chromosome"/>
</dbReference>
<evidence type="ECO:0000313" key="2">
    <source>
        <dbReference type="Proteomes" id="UP000194139"/>
    </source>
</evidence>
<name>A0A1W6YWK2_9BORD</name>
<protein>
    <submittedName>
        <fullName evidence="1">Uncharacterized protein</fullName>
    </submittedName>
</protein>